<feature type="chain" id="PRO_5029471001" evidence="1">
    <location>
        <begin position="25"/>
        <end position="110"/>
    </location>
</feature>
<dbReference type="Proteomes" id="UP000594220">
    <property type="component" value="Unplaced"/>
</dbReference>
<evidence type="ECO:0000256" key="1">
    <source>
        <dbReference type="SAM" id="SignalP"/>
    </source>
</evidence>
<keyword evidence="3" id="KW-1185">Reference proteome</keyword>
<keyword evidence="1" id="KW-0732">Signal</keyword>
<sequence>SNQFSHSWFLALPLISIPLHSVFAFPDSAPYPATLEIFQLSTYPLKTCLNTNLYFEPCEFPHLRGPSTHGAWSCCCQGGSGHSFQWQQEQAYHIDKKHHKKSTGLQPHLH</sequence>
<evidence type="ECO:0000313" key="2">
    <source>
        <dbReference type="Ensembl" id="ENSCPRP00005018270.1"/>
    </source>
</evidence>
<reference evidence="2" key="1">
    <citation type="submission" date="2025-08" db="UniProtKB">
        <authorList>
            <consortium name="Ensembl"/>
        </authorList>
    </citation>
    <scope>IDENTIFICATION</scope>
</reference>
<dbReference type="AlphaFoldDB" id="A0A7M4F3Q6"/>
<accession>A0A7M4F3Q6</accession>
<proteinExistence type="predicted"/>
<evidence type="ECO:0000313" key="3">
    <source>
        <dbReference type="Proteomes" id="UP000594220"/>
    </source>
</evidence>
<organism evidence="2 3">
    <name type="scientific">Crocodylus porosus</name>
    <name type="common">Saltwater crocodile</name>
    <name type="synonym">Estuarine crocodile</name>
    <dbReference type="NCBI Taxonomy" id="8502"/>
    <lineage>
        <taxon>Eukaryota</taxon>
        <taxon>Metazoa</taxon>
        <taxon>Chordata</taxon>
        <taxon>Craniata</taxon>
        <taxon>Vertebrata</taxon>
        <taxon>Euteleostomi</taxon>
        <taxon>Archelosauria</taxon>
        <taxon>Archosauria</taxon>
        <taxon>Crocodylia</taxon>
        <taxon>Longirostres</taxon>
        <taxon>Crocodylidae</taxon>
        <taxon>Crocodylus</taxon>
    </lineage>
</organism>
<dbReference type="Ensembl" id="ENSCPRT00005021367.1">
    <property type="protein sequence ID" value="ENSCPRP00005018270.1"/>
    <property type="gene ID" value="ENSCPRG00005012740.1"/>
</dbReference>
<reference evidence="2" key="2">
    <citation type="submission" date="2025-09" db="UniProtKB">
        <authorList>
            <consortium name="Ensembl"/>
        </authorList>
    </citation>
    <scope>IDENTIFICATION</scope>
</reference>
<name>A0A7M4F3Q6_CROPO</name>
<feature type="signal peptide" evidence="1">
    <location>
        <begin position="1"/>
        <end position="24"/>
    </location>
</feature>
<protein>
    <submittedName>
        <fullName evidence="2">Uncharacterized protein</fullName>
    </submittedName>
</protein>